<evidence type="ECO:0000313" key="3">
    <source>
        <dbReference type="Proteomes" id="UP000177821"/>
    </source>
</evidence>
<feature type="chain" id="PRO_5009581227" evidence="1">
    <location>
        <begin position="24"/>
        <end position="435"/>
    </location>
</feature>
<comment type="caution">
    <text evidence="2">The sequence shown here is derived from an EMBL/GenBank/DDBJ whole genome shotgun (WGS) entry which is preliminary data.</text>
</comment>
<evidence type="ECO:0000256" key="1">
    <source>
        <dbReference type="SAM" id="SignalP"/>
    </source>
</evidence>
<keyword evidence="1" id="KW-0732">Signal</keyword>
<reference evidence="2 3" key="1">
    <citation type="journal article" date="2016" name="Nat. Commun.">
        <title>Thousands of microbial genomes shed light on interconnected biogeochemical processes in an aquifer system.</title>
        <authorList>
            <person name="Anantharaman K."/>
            <person name="Brown C.T."/>
            <person name="Hug L.A."/>
            <person name="Sharon I."/>
            <person name="Castelle C.J."/>
            <person name="Probst A.J."/>
            <person name="Thomas B.C."/>
            <person name="Singh A."/>
            <person name="Wilkins M.J."/>
            <person name="Karaoz U."/>
            <person name="Brodie E.L."/>
            <person name="Williams K.H."/>
            <person name="Hubbard S.S."/>
            <person name="Banfield J.F."/>
        </authorList>
    </citation>
    <scope>NUCLEOTIDE SEQUENCE [LARGE SCALE GENOMIC DNA]</scope>
</reference>
<gene>
    <name evidence="2" type="ORF">A3J50_00435</name>
</gene>
<dbReference type="Proteomes" id="UP000177821">
    <property type="component" value="Unassembled WGS sequence"/>
</dbReference>
<feature type="signal peptide" evidence="1">
    <location>
        <begin position="1"/>
        <end position="23"/>
    </location>
</feature>
<proteinExistence type="predicted"/>
<sequence length="435" mass="48884">MRLALRLCFAVLIALLLSGNVFAQSATPTPDLGTIELSFRDHEGKYLTDLSISIYRTQRNANGEFVLDYSRRNYVGVLPFKPNGKGIESAQVPPGFYFLSQACCPEEQLRFLEIHPGVFEVKTGQTFSYHPIFARVDFVARAEDGSFVYADAGLYIPKRDPNGKIIPPTPDYSSRLSGPLYKEGDIRMTGKLGVASVKAPPGLYTFAYRLEEGPVEWTYEEITLEPGMRYLKGNLLDWSTRGAPGRYYTQTGQNQGGYNVTDQGDVLFWSEYQRLGGVDVLGYPTSSRFTYKGRVMQAFQKVLLMWNPSLGVAEFFDSLREMATLRGEEWLTFQGVPERIGFETEDEAYALLELNPTIRDYYYSLPNSLEMLGLPEGYGENPEQILMRTRKGVLQFWLVPKPWAKVGEITFMNVGDLAKRAGMIPEGSVNPTAAI</sequence>
<dbReference type="EMBL" id="MHCX01000050">
    <property type="protein sequence ID" value="OGY28476.1"/>
    <property type="molecule type" value="Genomic_DNA"/>
</dbReference>
<name>A0A1G1WL87_9BACT</name>
<organism evidence="2 3">
    <name type="scientific">Candidatus Woykebacteria bacterium RIFCSPHIGHO2_02_FULL_43_16b</name>
    <dbReference type="NCBI Taxonomy" id="1802601"/>
    <lineage>
        <taxon>Bacteria</taxon>
        <taxon>Candidatus Woykeibacteriota</taxon>
    </lineage>
</organism>
<evidence type="ECO:0000313" key="2">
    <source>
        <dbReference type="EMBL" id="OGY28476.1"/>
    </source>
</evidence>
<accession>A0A1G1WL87</accession>
<dbReference type="AlphaFoldDB" id="A0A1G1WL87"/>
<protein>
    <submittedName>
        <fullName evidence="2">Uncharacterized protein</fullName>
    </submittedName>
</protein>